<sequence length="68" mass="7311">MRGGQGGYREAQRRERVLTVADLVAPPAWVPPWLDGGEAQWWLSRAWQVGAVVAAVLRAAQLVAGAMG</sequence>
<protein>
    <submittedName>
        <fullName evidence="1">Uncharacterized protein</fullName>
    </submittedName>
</protein>
<name>A0A150TQV8_SORCE</name>
<dbReference type="EMBL" id="JEME01001462">
    <property type="protein sequence ID" value="KYG07079.1"/>
    <property type="molecule type" value="Genomic_DNA"/>
</dbReference>
<organism evidence="1 2">
    <name type="scientific">Sorangium cellulosum</name>
    <name type="common">Polyangium cellulosum</name>
    <dbReference type="NCBI Taxonomy" id="56"/>
    <lineage>
        <taxon>Bacteria</taxon>
        <taxon>Pseudomonadati</taxon>
        <taxon>Myxococcota</taxon>
        <taxon>Polyangia</taxon>
        <taxon>Polyangiales</taxon>
        <taxon>Polyangiaceae</taxon>
        <taxon>Sorangium</taxon>
    </lineage>
</organism>
<dbReference type="AlphaFoldDB" id="A0A150TQV8"/>
<evidence type="ECO:0000313" key="1">
    <source>
        <dbReference type="EMBL" id="KYG07079.1"/>
    </source>
</evidence>
<gene>
    <name evidence="1" type="ORF">BE21_31210</name>
</gene>
<proteinExistence type="predicted"/>
<dbReference type="Proteomes" id="UP000075502">
    <property type="component" value="Unassembled WGS sequence"/>
</dbReference>
<reference evidence="1 2" key="1">
    <citation type="submission" date="2014-02" db="EMBL/GenBank/DDBJ databases">
        <title>The small core and large imbalanced accessory genome model reveals a collaborative survival strategy of Sorangium cellulosum strains in nature.</title>
        <authorList>
            <person name="Han K."/>
            <person name="Peng R."/>
            <person name="Blom J."/>
            <person name="Li Y.-Z."/>
        </authorList>
    </citation>
    <scope>NUCLEOTIDE SEQUENCE [LARGE SCALE GENOMIC DNA]</scope>
    <source>
        <strain evidence="1 2">So0007-03</strain>
    </source>
</reference>
<accession>A0A150TQV8</accession>
<comment type="caution">
    <text evidence="1">The sequence shown here is derived from an EMBL/GenBank/DDBJ whole genome shotgun (WGS) entry which is preliminary data.</text>
</comment>
<evidence type="ECO:0000313" key="2">
    <source>
        <dbReference type="Proteomes" id="UP000075502"/>
    </source>
</evidence>